<comment type="similarity">
    <text evidence="5">Belongs to the SAT4 family.</text>
</comment>
<evidence type="ECO:0000256" key="1">
    <source>
        <dbReference type="ARBA" id="ARBA00004141"/>
    </source>
</evidence>
<keyword evidence="2 7" id="KW-0812">Transmembrane</keyword>
<feature type="transmembrane region" description="Helical" evidence="7">
    <location>
        <begin position="6"/>
        <end position="28"/>
    </location>
</feature>
<evidence type="ECO:0000256" key="6">
    <source>
        <dbReference type="SAM" id="MobiDB-lite"/>
    </source>
</evidence>
<evidence type="ECO:0000256" key="5">
    <source>
        <dbReference type="ARBA" id="ARBA00038359"/>
    </source>
</evidence>
<dbReference type="Proteomes" id="UP001265746">
    <property type="component" value="Unassembled WGS sequence"/>
</dbReference>
<dbReference type="GO" id="GO:0016020">
    <property type="term" value="C:membrane"/>
    <property type="evidence" value="ECO:0007669"/>
    <property type="project" value="UniProtKB-SubCell"/>
</dbReference>
<feature type="compositionally biased region" description="Low complexity" evidence="6">
    <location>
        <begin position="270"/>
        <end position="286"/>
    </location>
</feature>
<keyword evidence="10" id="KW-1185">Reference proteome</keyword>
<sequence length="356" mass="39680">MALYDQLLGLLIFFSVLNTITVGLRLLVRTRLTKGAFGWDDIALVFSYVGMIVFVAMCILAVRYGMMASDNQPWYHVEKAMKFDFAKYVICFVISGTVKISVALVLYRLDSRPKVRTVIIIDIITCCIWTIVTTLVLSLGCMRQSPYIINDKVCENTFYSQEASYVIYDVFHVLLPIYILWNVQISRALKVSVVCLFGVGLLAAVAAIMKLQVHYEIYHPRDNNSVYTWYLAMIWAITEHGLSIFASSVLALRPLTKFVSRGWASISSTLYGSSSSKSTGKGTSSRVSKKSNWSDPVESNELGSIGVRNEVLVHSEYTAEGDAQQPVYIAEAYNGSSESHKRLMDGKGHEHVGVAA</sequence>
<dbReference type="InterPro" id="IPR049326">
    <property type="entry name" value="Rhodopsin_dom_fungi"/>
</dbReference>
<reference evidence="9" key="1">
    <citation type="submission" date="2023-06" db="EMBL/GenBank/DDBJ databases">
        <authorList>
            <person name="Noh H."/>
        </authorList>
    </citation>
    <scope>NUCLEOTIDE SEQUENCE</scope>
    <source>
        <strain evidence="9">DUCC20226</strain>
    </source>
</reference>
<proteinExistence type="inferred from homology"/>
<comment type="caution">
    <text evidence="9">The sequence shown here is derived from an EMBL/GenBank/DDBJ whole genome shotgun (WGS) entry which is preliminary data.</text>
</comment>
<feature type="domain" description="Rhodopsin" evidence="8">
    <location>
        <begin position="24"/>
        <end position="257"/>
    </location>
</feature>
<accession>A0AAD9W937</accession>
<feature type="transmembrane region" description="Helical" evidence="7">
    <location>
        <begin position="85"/>
        <end position="107"/>
    </location>
</feature>
<evidence type="ECO:0000313" key="10">
    <source>
        <dbReference type="Proteomes" id="UP001265746"/>
    </source>
</evidence>
<evidence type="ECO:0000313" key="9">
    <source>
        <dbReference type="EMBL" id="KAK2614253.1"/>
    </source>
</evidence>
<evidence type="ECO:0000256" key="7">
    <source>
        <dbReference type="SAM" id="Phobius"/>
    </source>
</evidence>
<feature type="transmembrane region" description="Helical" evidence="7">
    <location>
        <begin position="229"/>
        <end position="252"/>
    </location>
</feature>
<protein>
    <recommendedName>
        <fullName evidence="8">Rhodopsin domain-containing protein</fullName>
    </recommendedName>
</protein>
<dbReference type="PANTHER" id="PTHR33048">
    <property type="entry name" value="PTH11-LIKE INTEGRAL MEMBRANE PROTEIN (AFU_ORTHOLOGUE AFUA_5G11245)"/>
    <property type="match status" value="1"/>
</dbReference>
<evidence type="ECO:0000256" key="4">
    <source>
        <dbReference type="ARBA" id="ARBA00023136"/>
    </source>
</evidence>
<feature type="transmembrane region" description="Helical" evidence="7">
    <location>
        <begin position="188"/>
        <end position="209"/>
    </location>
</feature>
<evidence type="ECO:0000256" key="2">
    <source>
        <dbReference type="ARBA" id="ARBA00022692"/>
    </source>
</evidence>
<evidence type="ECO:0000259" key="8">
    <source>
        <dbReference type="Pfam" id="PF20684"/>
    </source>
</evidence>
<dbReference type="InterPro" id="IPR052337">
    <property type="entry name" value="SAT4-like"/>
</dbReference>
<feature type="transmembrane region" description="Helical" evidence="7">
    <location>
        <begin position="40"/>
        <end position="65"/>
    </location>
</feature>
<dbReference type="AlphaFoldDB" id="A0AAD9W937"/>
<comment type="subcellular location">
    <subcellularLocation>
        <location evidence="1">Membrane</location>
        <topology evidence="1">Multi-pass membrane protein</topology>
    </subcellularLocation>
</comment>
<feature type="region of interest" description="Disordered" evidence="6">
    <location>
        <begin position="270"/>
        <end position="299"/>
    </location>
</feature>
<dbReference type="Pfam" id="PF20684">
    <property type="entry name" value="Fung_rhodopsin"/>
    <property type="match status" value="1"/>
</dbReference>
<keyword evidence="4 7" id="KW-0472">Membrane</keyword>
<organism evidence="9 10">
    <name type="scientific">Phomopsis amygdali</name>
    <name type="common">Fusicoccum amygdali</name>
    <dbReference type="NCBI Taxonomy" id="1214568"/>
    <lineage>
        <taxon>Eukaryota</taxon>
        <taxon>Fungi</taxon>
        <taxon>Dikarya</taxon>
        <taxon>Ascomycota</taxon>
        <taxon>Pezizomycotina</taxon>
        <taxon>Sordariomycetes</taxon>
        <taxon>Sordariomycetidae</taxon>
        <taxon>Diaporthales</taxon>
        <taxon>Diaporthaceae</taxon>
        <taxon>Diaporthe</taxon>
    </lineage>
</organism>
<gene>
    <name evidence="9" type="ORF">N8I77_001099</name>
</gene>
<evidence type="ECO:0000256" key="3">
    <source>
        <dbReference type="ARBA" id="ARBA00022989"/>
    </source>
</evidence>
<dbReference type="PANTHER" id="PTHR33048:SF47">
    <property type="entry name" value="INTEGRAL MEMBRANE PROTEIN-RELATED"/>
    <property type="match status" value="1"/>
</dbReference>
<name>A0AAD9W937_PHOAM</name>
<dbReference type="EMBL" id="JAUJFL010000001">
    <property type="protein sequence ID" value="KAK2614253.1"/>
    <property type="molecule type" value="Genomic_DNA"/>
</dbReference>
<feature type="transmembrane region" description="Helical" evidence="7">
    <location>
        <begin position="119"/>
        <end position="140"/>
    </location>
</feature>
<keyword evidence="3 7" id="KW-1133">Transmembrane helix</keyword>